<comment type="caution">
    <text evidence="1">The sequence shown here is derived from an EMBL/GenBank/DDBJ whole genome shotgun (WGS) entry which is preliminary data.</text>
</comment>
<dbReference type="AlphaFoldDB" id="A0A392W311"/>
<sequence length="43" mass="5182">MAKRKVPKGVESGKHDWVSFKHRKGLFKMFEESFRGFKEKYYG</sequence>
<name>A0A392W311_9FABA</name>
<dbReference type="Proteomes" id="UP000265520">
    <property type="component" value="Unassembled WGS sequence"/>
</dbReference>
<feature type="non-terminal residue" evidence="1">
    <location>
        <position position="43"/>
    </location>
</feature>
<accession>A0A392W311</accession>
<evidence type="ECO:0000313" key="2">
    <source>
        <dbReference type="Proteomes" id="UP000265520"/>
    </source>
</evidence>
<proteinExistence type="predicted"/>
<reference evidence="1 2" key="1">
    <citation type="journal article" date="2018" name="Front. Plant Sci.">
        <title>Red Clover (Trifolium pratense) and Zigzag Clover (T. medium) - A Picture of Genomic Similarities and Differences.</title>
        <authorList>
            <person name="Dluhosova J."/>
            <person name="Istvanek J."/>
            <person name="Nedelnik J."/>
            <person name="Repkova J."/>
        </authorList>
    </citation>
    <scope>NUCLEOTIDE SEQUENCE [LARGE SCALE GENOMIC DNA]</scope>
    <source>
        <strain evidence="2">cv. 10/8</strain>
        <tissue evidence="1">Leaf</tissue>
    </source>
</reference>
<evidence type="ECO:0000313" key="1">
    <source>
        <dbReference type="EMBL" id="MCI95054.1"/>
    </source>
</evidence>
<dbReference type="EMBL" id="LXQA011374603">
    <property type="protein sequence ID" value="MCI95054.1"/>
    <property type="molecule type" value="Genomic_DNA"/>
</dbReference>
<protein>
    <submittedName>
        <fullName evidence="1">Uncharacterized protein</fullName>
    </submittedName>
</protein>
<organism evidence="1 2">
    <name type="scientific">Trifolium medium</name>
    <dbReference type="NCBI Taxonomy" id="97028"/>
    <lineage>
        <taxon>Eukaryota</taxon>
        <taxon>Viridiplantae</taxon>
        <taxon>Streptophyta</taxon>
        <taxon>Embryophyta</taxon>
        <taxon>Tracheophyta</taxon>
        <taxon>Spermatophyta</taxon>
        <taxon>Magnoliopsida</taxon>
        <taxon>eudicotyledons</taxon>
        <taxon>Gunneridae</taxon>
        <taxon>Pentapetalae</taxon>
        <taxon>rosids</taxon>
        <taxon>fabids</taxon>
        <taxon>Fabales</taxon>
        <taxon>Fabaceae</taxon>
        <taxon>Papilionoideae</taxon>
        <taxon>50 kb inversion clade</taxon>
        <taxon>NPAAA clade</taxon>
        <taxon>Hologalegina</taxon>
        <taxon>IRL clade</taxon>
        <taxon>Trifolieae</taxon>
        <taxon>Trifolium</taxon>
    </lineage>
</organism>
<keyword evidence="2" id="KW-1185">Reference proteome</keyword>